<comment type="caution">
    <text evidence="1">The sequence shown here is derived from an EMBL/GenBank/DDBJ whole genome shotgun (WGS) entry which is preliminary data.</text>
</comment>
<reference evidence="1 2" key="1">
    <citation type="submission" date="2016-07" db="EMBL/GenBank/DDBJ databases">
        <title>Pervasive Adenine N6-methylation of Active Genes in Fungi.</title>
        <authorList>
            <consortium name="DOE Joint Genome Institute"/>
            <person name="Mondo S.J."/>
            <person name="Dannebaum R.O."/>
            <person name="Kuo R.C."/>
            <person name="Labutti K."/>
            <person name="Haridas S."/>
            <person name="Kuo A."/>
            <person name="Salamov A."/>
            <person name="Ahrendt S.R."/>
            <person name="Lipzen A."/>
            <person name="Sullivan W."/>
            <person name="Andreopoulos W.B."/>
            <person name="Clum A."/>
            <person name="Lindquist E."/>
            <person name="Daum C."/>
            <person name="Ramamoorthy G.K."/>
            <person name="Gryganskyi A."/>
            <person name="Culley D."/>
            <person name="Magnuson J.K."/>
            <person name="James T.Y."/>
            <person name="O'Malley M.A."/>
            <person name="Stajich J.E."/>
            <person name="Spatafora J.W."/>
            <person name="Visel A."/>
            <person name="Grigoriev I.V."/>
        </authorList>
    </citation>
    <scope>NUCLEOTIDE SEQUENCE [LARGE SCALE GENOMIC DNA]</scope>
    <source>
        <strain evidence="1 2">12-1054</strain>
    </source>
</reference>
<evidence type="ECO:0000313" key="2">
    <source>
        <dbReference type="Proteomes" id="UP000193685"/>
    </source>
</evidence>
<accession>A0A1Y2F581</accession>
<gene>
    <name evidence="1" type="ORF">BCR37DRAFT_103531</name>
</gene>
<dbReference type="RefSeq" id="XP_040723702.1">
    <property type="nucleotide sequence ID" value="XM_040865866.1"/>
</dbReference>
<dbReference type="EMBL" id="MCFI01000016">
    <property type="protein sequence ID" value="ORY79070.1"/>
    <property type="molecule type" value="Genomic_DNA"/>
</dbReference>
<dbReference type="AlphaFoldDB" id="A0A1Y2F581"/>
<sequence>MRFRFSSWTSRYERAIHAHHLYSSDIRMQIARFSMLMRYITLLTVGLCLLDTTAGDTAENCEMNPGFNFDFFGLTRGPFDQTTCTASCQPRFNALTSKPFDFCLAQGGHIIISWKAEITEEHGFKECHCRLWMFFTKLQTTSECKVNVETDTPHMKLRENLISVIQLRPAFTTTLHGVTGCGLDTIQQGDGWSQFSILPEK</sequence>
<evidence type="ECO:0000313" key="1">
    <source>
        <dbReference type="EMBL" id="ORY79070.1"/>
    </source>
</evidence>
<organism evidence="1 2">
    <name type="scientific">Protomyces lactucae-debilis</name>
    <dbReference type="NCBI Taxonomy" id="2754530"/>
    <lineage>
        <taxon>Eukaryota</taxon>
        <taxon>Fungi</taxon>
        <taxon>Dikarya</taxon>
        <taxon>Ascomycota</taxon>
        <taxon>Taphrinomycotina</taxon>
        <taxon>Taphrinomycetes</taxon>
        <taxon>Taphrinales</taxon>
        <taxon>Protomycetaceae</taxon>
        <taxon>Protomyces</taxon>
    </lineage>
</organism>
<proteinExistence type="predicted"/>
<dbReference type="Proteomes" id="UP000193685">
    <property type="component" value="Unassembled WGS sequence"/>
</dbReference>
<protein>
    <submittedName>
        <fullName evidence="1">Uncharacterized protein</fullName>
    </submittedName>
</protein>
<name>A0A1Y2F581_PROLT</name>
<dbReference type="GeneID" id="63782465"/>
<keyword evidence="2" id="KW-1185">Reference proteome</keyword>